<dbReference type="InterPro" id="IPR035969">
    <property type="entry name" value="Rab-GAP_TBC_sf"/>
</dbReference>
<proteinExistence type="predicted"/>
<dbReference type="Gene3D" id="1.10.472.80">
    <property type="entry name" value="Ypt/Rab-GAP domain of gyp1p, domain 3"/>
    <property type="match status" value="1"/>
</dbReference>
<name>A0AAD9R6U8_ACRCE</name>
<keyword evidence="3" id="KW-1185">Reference proteome</keyword>
<dbReference type="Proteomes" id="UP001249851">
    <property type="component" value="Unassembled WGS sequence"/>
</dbReference>
<gene>
    <name evidence="2" type="ORF">P5673_000254</name>
</gene>
<dbReference type="EMBL" id="JARQWQ010000001">
    <property type="protein sequence ID" value="KAK2574124.1"/>
    <property type="molecule type" value="Genomic_DNA"/>
</dbReference>
<reference evidence="2" key="1">
    <citation type="journal article" date="2023" name="G3 (Bethesda)">
        <title>Whole genome assembly and annotation of the endangered Caribbean coral Acropora cervicornis.</title>
        <authorList>
            <person name="Selwyn J.D."/>
            <person name="Vollmer S.V."/>
        </authorList>
    </citation>
    <scope>NUCLEOTIDE SEQUENCE</scope>
    <source>
        <strain evidence="2">K2</strain>
    </source>
</reference>
<organism evidence="2 3">
    <name type="scientific">Acropora cervicornis</name>
    <name type="common">Staghorn coral</name>
    <dbReference type="NCBI Taxonomy" id="6130"/>
    <lineage>
        <taxon>Eukaryota</taxon>
        <taxon>Metazoa</taxon>
        <taxon>Cnidaria</taxon>
        <taxon>Anthozoa</taxon>
        <taxon>Hexacorallia</taxon>
        <taxon>Scleractinia</taxon>
        <taxon>Astrocoeniina</taxon>
        <taxon>Acroporidae</taxon>
        <taxon>Acropora</taxon>
    </lineage>
</organism>
<evidence type="ECO:0000313" key="3">
    <source>
        <dbReference type="Proteomes" id="UP001249851"/>
    </source>
</evidence>
<sequence>MYNYKNETASNSVYYSPYKLKWLDSCLQETLLPGSPWTKVRDAIDYELATQVKTFCKNSQSKVVSSLLNLLGTPFVEKYLRELEREGTKDTPDTSTLSASSEEEAHIWLQTCLEEITNRLGLSWKQERDATAGKSYRDMMEFVGFTEQAVYCGMEKELATVEKETLSLPDSSLGDHRQDSLTRRPCDLFTNSHQSDTLGKAVSALLKHHPSKLSHICQQLQGRPLPSSLRPIVWSMRLQVKKNAGGNIHVSKDLDSKVDSLYSEFVHFLEFGSKELGVSNVLYSPIAGIIRHTVTQAHLYRAGLQTELVSDWHLKKAEEALNVLHVFKRSYEPQFALLVFPLIFAFHGNNGMNSLCTPAESFTDFPHKLAFSLNLLLRNCFPTRLQVFSMADHVIQRIHKEDKELYNHLIHETKKNVSLDPHEFLVNFIHTEKEKAMLADKQTEGSSFESLPLDATELLFHPTMFVRKWLAEGLVGTLGINAVILFWDQCFMSHWSPTVMENACLVVLQLLRSNILSAVGYSGIRRVLLDLPFELFTLDIQQGLSYLNNGGALLDVGSLRQPTQLPSLSEHGDVIPSPTRSPIQSHHSTVTRPDSGRSAESTLQQTDPEELWVEMNRNSAVNIEVTTNHDPFDVYVDEVRFIPDNATAIKVTGRILDPFWKKPPTLDIPDIEAYPLLDSSARCPKFHCRFYVGLPATGITGEAMLLLRIYTLDVNTGELIVVGNSIVRLFNENGNEWTLNAGGHQLQLKHILPSTVAKLSEEAFHGITNVPVCSILIRLLPSSEEYIEPPGYSSGCYNSDQCQPNDSEWRIFRRFKNHRIYPPTVREAVQDVKEGEASHEDGFDFTNDQAVYQWYQQRTSKHLLMRQPATAIDLVKVVQYDQKQGLSVMVEQAFGLPGNVPFVNVLFYVSPGSDIHQQQNTQDGFGGEEKALVQKRDFNSYQRAPKWIDPPIVFKPPLSQTSALVIRLCSLDAAYTPNADRAAPGIVTASKGNSLHVTPFAWSVMPLFSKEYVNAGLHYLPLFEGSPSPSFLEFLSNHAVDVSMKEAVRQNIHSLQGVSCVAVRLWDAHYSIEDCIPLPVHEELLSIVGKQEKYKKLTQTGSGKLISDVVLQTLTRTERKEGVTGNSFRAEKEHYEQAMNNVFNSLLDDILLESGMGPMV</sequence>
<reference evidence="2" key="2">
    <citation type="journal article" date="2023" name="Science">
        <title>Genomic signatures of disease resistance in endangered staghorn corals.</title>
        <authorList>
            <person name="Vollmer S.V."/>
            <person name="Selwyn J.D."/>
            <person name="Despard B.A."/>
            <person name="Roesel C.L."/>
        </authorList>
    </citation>
    <scope>NUCLEOTIDE SEQUENCE</scope>
    <source>
        <strain evidence="2">K2</strain>
    </source>
</reference>
<protein>
    <submittedName>
        <fullName evidence="2">Uncharacterized protein</fullName>
    </submittedName>
</protein>
<feature type="compositionally biased region" description="Polar residues" evidence="1">
    <location>
        <begin position="578"/>
        <end position="606"/>
    </location>
</feature>
<accession>A0AAD9R6U8</accession>
<evidence type="ECO:0000313" key="2">
    <source>
        <dbReference type="EMBL" id="KAK2574124.1"/>
    </source>
</evidence>
<dbReference type="AlphaFoldDB" id="A0AAD9R6U8"/>
<feature type="region of interest" description="Disordered" evidence="1">
    <location>
        <begin position="567"/>
        <end position="607"/>
    </location>
</feature>
<comment type="caution">
    <text evidence="2">The sequence shown here is derived from an EMBL/GenBank/DDBJ whole genome shotgun (WGS) entry which is preliminary data.</text>
</comment>
<evidence type="ECO:0000256" key="1">
    <source>
        <dbReference type="SAM" id="MobiDB-lite"/>
    </source>
</evidence>
<dbReference type="SUPFAM" id="SSF47923">
    <property type="entry name" value="Ypt/Rab-GAP domain of gyp1p"/>
    <property type="match status" value="1"/>
</dbReference>